<evidence type="ECO:0000313" key="2">
    <source>
        <dbReference type="EMBL" id="MBB5055010.1"/>
    </source>
</evidence>
<evidence type="ECO:0000313" key="3">
    <source>
        <dbReference type="Proteomes" id="UP000521227"/>
    </source>
</evidence>
<feature type="region of interest" description="Disordered" evidence="1">
    <location>
        <begin position="1"/>
        <end position="27"/>
    </location>
</feature>
<feature type="compositionally biased region" description="Low complexity" evidence="1">
    <location>
        <begin position="10"/>
        <end position="21"/>
    </location>
</feature>
<dbReference type="Proteomes" id="UP000521227">
    <property type="component" value="Unassembled WGS sequence"/>
</dbReference>
<name>A0A840N747_9BRAD</name>
<organism evidence="2 3">
    <name type="scientific">Afipia massiliensis</name>
    <dbReference type="NCBI Taxonomy" id="211460"/>
    <lineage>
        <taxon>Bacteria</taxon>
        <taxon>Pseudomonadati</taxon>
        <taxon>Pseudomonadota</taxon>
        <taxon>Alphaproteobacteria</taxon>
        <taxon>Hyphomicrobiales</taxon>
        <taxon>Nitrobacteraceae</taxon>
        <taxon>Afipia</taxon>
    </lineage>
</organism>
<protein>
    <submittedName>
        <fullName evidence="2">Uncharacterized protein</fullName>
    </submittedName>
</protein>
<comment type="caution">
    <text evidence="2">The sequence shown here is derived from an EMBL/GenBank/DDBJ whole genome shotgun (WGS) entry which is preliminary data.</text>
</comment>
<gene>
    <name evidence="2" type="ORF">HNQ36_005021</name>
</gene>
<reference evidence="2 3" key="1">
    <citation type="submission" date="2020-08" db="EMBL/GenBank/DDBJ databases">
        <title>Genomic Encyclopedia of Type Strains, Phase IV (KMG-IV): sequencing the most valuable type-strain genomes for metagenomic binning, comparative biology and taxonomic classification.</title>
        <authorList>
            <person name="Goeker M."/>
        </authorList>
    </citation>
    <scope>NUCLEOTIDE SEQUENCE [LARGE SCALE GENOMIC DNA]</scope>
    <source>
        <strain evidence="2 3">DSM 17498</strain>
    </source>
</reference>
<dbReference type="EMBL" id="JACHIJ010000010">
    <property type="protein sequence ID" value="MBB5055010.1"/>
    <property type="molecule type" value="Genomic_DNA"/>
</dbReference>
<accession>A0A840N747</accession>
<proteinExistence type="predicted"/>
<dbReference type="AlphaFoldDB" id="A0A840N747"/>
<evidence type="ECO:0000256" key="1">
    <source>
        <dbReference type="SAM" id="MobiDB-lite"/>
    </source>
</evidence>
<sequence length="71" mass="7505">MVTNVNNVSAAATRAAQPATRLTSRNALQASLRNRPDFGVDKANIPRPSSFLGYNTPRNSSYSIVVAAAVS</sequence>